<dbReference type="Gene3D" id="1.10.10.10">
    <property type="entry name" value="Winged helix-like DNA-binding domain superfamily/Winged helix DNA-binding domain"/>
    <property type="match status" value="1"/>
</dbReference>
<dbReference type="SUPFAM" id="SSF158702">
    <property type="entry name" value="Sec63 N-terminal domain-like"/>
    <property type="match status" value="1"/>
</dbReference>
<protein>
    <recommendedName>
        <fullName evidence="9">DNA 3'-5' helicase</fullName>
        <ecNumber evidence="9">5.6.2.4</ecNumber>
    </recommendedName>
</protein>
<dbReference type="GO" id="GO:0005524">
    <property type="term" value="F:ATP binding"/>
    <property type="evidence" value="ECO:0007669"/>
    <property type="project" value="UniProtKB-KW"/>
</dbReference>
<keyword evidence="2" id="KW-0547">Nucleotide-binding</keyword>
<feature type="compositionally biased region" description="Basic and acidic residues" evidence="11">
    <location>
        <begin position="1168"/>
        <end position="1184"/>
    </location>
</feature>
<dbReference type="PANTHER" id="PTHR47835:SF3">
    <property type="entry name" value="HELICASE FOR MEIOSIS 1"/>
    <property type="match status" value="1"/>
</dbReference>
<feature type="region of interest" description="Disordered" evidence="11">
    <location>
        <begin position="1304"/>
        <end position="1392"/>
    </location>
</feature>
<keyword evidence="3" id="KW-0378">Hydrolase</keyword>
<accession>A0A427YD47</accession>
<dbReference type="Pfam" id="PF02889">
    <property type="entry name" value="Sec63"/>
    <property type="match status" value="1"/>
</dbReference>
<dbReference type="InterPro" id="IPR014001">
    <property type="entry name" value="Helicase_ATP-bd"/>
</dbReference>
<evidence type="ECO:0000256" key="1">
    <source>
        <dbReference type="ARBA" id="ARBA00010140"/>
    </source>
</evidence>
<dbReference type="PROSITE" id="PS51194">
    <property type="entry name" value="HELICASE_CTER"/>
    <property type="match status" value="1"/>
</dbReference>
<dbReference type="GO" id="GO:0016787">
    <property type="term" value="F:hydrolase activity"/>
    <property type="evidence" value="ECO:0007669"/>
    <property type="project" value="UniProtKB-KW"/>
</dbReference>
<evidence type="ECO:0000256" key="4">
    <source>
        <dbReference type="ARBA" id="ARBA00022806"/>
    </source>
</evidence>
<dbReference type="InterPro" id="IPR001650">
    <property type="entry name" value="Helicase_C-like"/>
</dbReference>
<feature type="compositionally biased region" description="Low complexity" evidence="11">
    <location>
        <begin position="1128"/>
        <end position="1138"/>
    </location>
</feature>
<keyword evidence="4" id="KW-0347">Helicase</keyword>
<dbReference type="InterPro" id="IPR004179">
    <property type="entry name" value="Sec63-dom"/>
</dbReference>
<comment type="similarity">
    <text evidence="1">Belongs to the helicase family. SKI2 subfamily.</text>
</comment>
<evidence type="ECO:0000313" key="15">
    <source>
        <dbReference type="Proteomes" id="UP000279259"/>
    </source>
</evidence>
<reference evidence="14 15" key="1">
    <citation type="submission" date="2018-11" db="EMBL/GenBank/DDBJ databases">
        <title>Genome sequence of Saitozyma podzolica DSM 27192.</title>
        <authorList>
            <person name="Aliyu H."/>
            <person name="Gorte O."/>
            <person name="Ochsenreither K."/>
        </authorList>
    </citation>
    <scope>NUCLEOTIDE SEQUENCE [LARGE SCALE GENOMIC DNA]</scope>
    <source>
        <strain evidence="14 15">DSM 27192</strain>
    </source>
</reference>
<evidence type="ECO:0000256" key="7">
    <source>
        <dbReference type="ARBA" id="ARBA00023254"/>
    </source>
</evidence>
<dbReference type="EC" id="5.6.2.4" evidence="9"/>
<dbReference type="Pfam" id="PF00270">
    <property type="entry name" value="DEAD"/>
    <property type="match status" value="1"/>
</dbReference>
<dbReference type="InterPro" id="IPR027417">
    <property type="entry name" value="P-loop_NTPase"/>
</dbReference>
<feature type="region of interest" description="Disordered" evidence="11">
    <location>
        <begin position="1"/>
        <end position="100"/>
    </location>
</feature>
<feature type="region of interest" description="Disordered" evidence="11">
    <location>
        <begin position="1086"/>
        <end position="1231"/>
    </location>
</feature>
<keyword evidence="6" id="KW-0413">Isomerase</keyword>
<dbReference type="OrthoDB" id="5575at2759"/>
<evidence type="ECO:0000256" key="9">
    <source>
        <dbReference type="ARBA" id="ARBA00034808"/>
    </source>
</evidence>
<dbReference type="PANTHER" id="PTHR47835">
    <property type="entry name" value="HFM1, ATP DEPENDENT DNA HELICASE HOMOLOG"/>
    <property type="match status" value="1"/>
</dbReference>
<feature type="compositionally biased region" description="Polar residues" evidence="11">
    <location>
        <begin position="1196"/>
        <end position="1209"/>
    </location>
</feature>
<dbReference type="GO" id="GO:0051321">
    <property type="term" value="P:meiotic cell cycle"/>
    <property type="evidence" value="ECO:0007669"/>
    <property type="project" value="UniProtKB-KW"/>
</dbReference>
<sequence length="1417" mass="158034">MSDDDGSSSFWSGGNRHQNPDDTGGFYQRRGRDTRHQVRVDLDDDDGDIGPFRRPPLVSIDSPPRPASMSPISFLPRTSSGRADAHAAPRAARHTPRLQISLEDDEDDLFDRGPQPGPGDVELQLGVRGSDEYGYDDWDEAGLLEAAKEAEKPGNWKESAPPADSNDQLRQCFTFAHFNAVQSVAYGDLQEKPTPAGEPRKKEPLLNLVVSAIFELAFLRMIKDATEHGEDKMAIYMAPTKALCTERFNDWKVRFQHLAVCAEITGDTSDFNETLKALSSANLIVTTPEKWDSVTRRSSNMHGIVDRLALMMIDEVHILRESRGPTLEVVVSRMKTKGNDVRFVALSATVPNIDDIARWLGQPSEEDRPRGIYENGGEDNGEDDYDYNTYKSFKNMPKAKVFKFGEEFRPVPLQRFTLGYDVGNDWALASKLDKEVWPVLANGRVCGAYLSACQTTAEHVYELFKEAKASGKSLPWRVPAGRHVTLIDPKLQELADCGIAIHHAGLEYADRRAIEDAFREGQLYLIVSTSTLAVGVNLPAHLVIIKGTTTWNGAAAGFREYSDIDIQQMMGRAGRVQYDNTGTVVVMCSRDKVPKTILESSLHENLTEHINSEIGLGTITSLRSAQDWLRSSFLFIRIQQNSAYYASIAQEGREQQPNRTWEEWLEHYVEKALEDLERHDLLTHDGGKDFEEARERHGLRKTAYGEIMSSCCISFVTMKAILGLKPNASLEDLLNLLAGAAEFADLRIRQGEGAMLNKVNQSEEVRYKLEDNVKTYADKVFLYIQIILGNIDLSSFNVKTENTSPRQIQMNIFQHAPRIAKGEQQASAELTRSHGAGSFKARIRLRAQIRSRAATLSQWQSVGEHGHNLSPDSDHRPKVDEKTRASRMRQANPYGFQVLAAARNMPRFCVTFVEESMDVEEGKCPQVTLGISLQLLGAESPDKDKDGRKLKLRGFHRRYNLSALFIRSDGLMIDFRKTPLKTLPKSDRSFSITAELDEPKQKVLGYIAVDEVAGCLSTVEYQCTLPSEAFPPKISRDDDGTGPSSSSKVPQCTHTCKNRERCGHACCLAKVIALRGVIPADQAQDKALNKQSEMEVDEEREPPRKRKERAREASGETYNPTDEKEEPLFLPAPSSPALQDISDDDIVDLTRGKKRVKRGSEAVPTTKRLKETRRDQGSVRHGDTDVDLGTDGAKVDTSNQNTVSSNSKQSTDKGKTKKGKTNEEDAPPYRAEMMDQGLMAETDREMISPPMGEEVDELADDDWDEDEIVTETAPRVIKKEWTDPQVATRKPSPMSDLSIDFSRYVKKSPAMDEAPRRKPISPRTGWKPSPHSFATARQNAVPREASSTLSDPRPSGADSQPPWAVVADSKPVPVPAPDLTLPGPRAEETNEGTMGEMEDWELEFEEFVKRSGIQIVG</sequence>
<dbReference type="InterPro" id="IPR052247">
    <property type="entry name" value="Meiotic_Crossover_Helicase"/>
</dbReference>
<dbReference type="STRING" id="1890683.A0A427YD47"/>
<evidence type="ECO:0000256" key="8">
    <source>
        <dbReference type="ARBA" id="ARBA00034617"/>
    </source>
</evidence>
<dbReference type="Pfam" id="PF00271">
    <property type="entry name" value="Helicase_C"/>
    <property type="match status" value="1"/>
</dbReference>
<dbReference type="EMBL" id="RSCD01000015">
    <property type="protein sequence ID" value="RSH88983.1"/>
    <property type="molecule type" value="Genomic_DNA"/>
</dbReference>
<keyword evidence="15" id="KW-1185">Reference proteome</keyword>
<proteinExistence type="inferred from homology"/>
<dbReference type="InterPro" id="IPR036388">
    <property type="entry name" value="WH-like_DNA-bd_sf"/>
</dbReference>
<dbReference type="SMART" id="SM00490">
    <property type="entry name" value="HELICc"/>
    <property type="match status" value="1"/>
</dbReference>
<evidence type="ECO:0000313" key="14">
    <source>
        <dbReference type="EMBL" id="RSH88983.1"/>
    </source>
</evidence>
<comment type="catalytic activity">
    <reaction evidence="8">
        <text>Couples ATP hydrolysis with the unwinding of duplex DNA by translocating in the 3'-5' direction.</text>
        <dbReference type="EC" id="5.6.2.4"/>
    </reaction>
</comment>
<dbReference type="GO" id="GO:0043138">
    <property type="term" value="F:3'-5' DNA helicase activity"/>
    <property type="evidence" value="ECO:0007669"/>
    <property type="project" value="UniProtKB-EC"/>
</dbReference>
<name>A0A427YD47_9TREE</name>
<dbReference type="Pfam" id="PF23445">
    <property type="entry name" value="WHD_SNRNP200"/>
    <property type="match status" value="1"/>
</dbReference>
<evidence type="ECO:0000259" key="13">
    <source>
        <dbReference type="PROSITE" id="PS51194"/>
    </source>
</evidence>
<evidence type="ECO:0000256" key="5">
    <source>
        <dbReference type="ARBA" id="ARBA00022840"/>
    </source>
</evidence>
<dbReference type="FunFam" id="1.10.10.10:FF:000012">
    <property type="entry name" value="U5 small nuclear ribonucleoprotein helicase"/>
    <property type="match status" value="1"/>
</dbReference>
<feature type="compositionally biased region" description="Polar residues" evidence="11">
    <location>
        <begin position="1042"/>
        <end position="1053"/>
    </location>
</feature>
<dbReference type="Proteomes" id="UP000279259">
    <property type="component" value="Unassembled WGS sequence"/>
</dbReference>
<dbReference type="InterPro" id="IPR057842">
    <property type="entry name" value="WH_MER3"/>
</dbReference>
<evidence type="ECO:0000259" key="12">
    <source>
        <dbReference type="PROSITE" id="PS51192"/>
    </source>
</evidence>
<dbReference type="SUPFAM" id="SSF52540">
    <property type="entry name" value="P-loop containing nucleoside triphosphate hydrolases"/>
    <property type="match status" value="2"/>
</dbReference>
<evidence type="ECO:0000256" key="10">
    <source>
        <dbReference type="ARBA" id="ARBA00048988"/>
    </source>
</evidence>
<dbReference type="SMART" id="SM00487">
    <property type="entry name" value="DEXDc"/>
    <property type="match status" value="1"/>
</dbReference>
<evidence type="ECO:0000256" key="2">
    <source>
        <dbReference type="ARBA" id="ARBA00022741"/>
    </source>
</evidence>
<dbReference type="InterPro" id="IPR011545">
    <property type="entry name" value="DEAD/DEAH_box_helicase_dom"/>
</dbReference>
<dbReference type="GO" id="GO:0003676">
    <property type="term" value="F:nucleic acid binding"/>
    <property type="evidence" value="ECO:0007669"/>
    <property type="project" value="InterPro"/>
</dbReference>
<evidence type="ECO:0000256" key="11">
    <source>
        <dbReference type="SAM" id="MobiDB-lite"/>
    </source>
</evidence>
<keyword evidence="7" id="KW-0469">Meiosis</keyword>
<comment type="caution">
    <text evidence="14">The sequence shown here is derived from an EMBL/GenBank/DDBJ whole genome shotgun (WGS) entry which is preliminary data.</text>
</comment>
<dbReference type="SMART" id="SM00973">
    <property type="entry name" value="Sec63"/>
    <property type="match status" value="1"/>
</dbReference>
<dbReference type="CDD" id="cd18795">
    <property type="entry name" value="SF2_C_Ski2"/>
    <property type="match status" value="1"/>
</dbReference>
<feature type="region of interest" description="Disordered" evidence="11">
    <location>
        <begin position="1030"/>
        <end position="1053"/>
    </location>
</feature>
<dbReference type="Gene3D" id="3.40.50.300">
    <property type="entry name" value="P-loop containing nucleotide triphosphate hydrolases"/>
    <property type="match status" value="2"/>
</dbReference>
<dbReference type="Gene3D" id="1.10.3380.10">
    <property type="entry name" value="Sec63 N-terminal domain-like domain"/>
    <property type="match status" value="1"/>
</dbReference>
<evidence type="ECO:0000256" key="3">
    <source>
        <dbReference type="ARBA" id="ARBA00022801"/>
    </source>
</evidence>
<feature type="domain" description="Helicase ATP-binding" evidence="12">
    <location>
        <begin position="195"/>
        <end position="368"/>
    </location>
</feature>
<feature type="domain" description="Helicase C-terminal" evidence="13">
    <location>
        <begin position="431"/>
        <end position="626"/>
    </location>
</feature>
<gene>
    <name evidence="14" type="primary">MER3</name>
    <name evidence="14" type="ORF">EHS25_002645</name>
</gene>
<feature type="compositionally biased region" description="Basic and acidic residues" evidence="11">
    <location>
        <begin position="30"/>
        <end position="41"/>
    </location>
</feature>
<keyword evidence="5" id="KW-0067">ATP-binding</keyword>
<dbReference type="PROSITE" id="PS51192">
    <property type="entry name" value="HELICASE_ATP_BIND_1"/>
    <property type="match status" value="1"/>
</dbReference>
<evidence type="ECO:0000256" key="6">
    <source>
        <dbReference type="ARBA" id="ARBA00023235"/>
    </source>
</evidence>
<organism evidence="14 15">
    <name type="scientific">Saitozyma podzolica</name>
    <dbReference type="NCBI Taxonomy" id="1890683"/>
    <lineage>
        <taxon>Eukaryota</taxon>
        <taxon>Fungi</taxon>
        <taxon>Dikarya</taxon>
        <taxon>Basidiomycota</taxon>
        <taxon>Agaricomycotina</taxon>
        <taxon>Tremellomycetes</taxon>
        <taxon>Tremellales</taxon>
        <taxon>Trimorphomycetaceae</taxon>
        <taxon>Saitozyma</taxon>
    </lineage>
</organism>
<comment type="catalytic activity">
    <reaction evidence="10">
        <text>ATP + H2O = ADP + phosphate + H(+)</text>
        <dbReference type="Rhea" id="RHEA:13065"/>
        <dbReference type="ChEBI" id="CHEBI:15377"/>
        <dbReference type="ChEBI" id="CHEBI:15378"/>
        <dbReference type="ChEBI" id="CHEBI:30616"/>
        <dbReference type="ChEBI" id="CHEBI:43474"/>
        <dbReference type="ChEBI" id="CHEBI:456216"/>
        <dbReference type="EC" id="5.6.2.4"/>
    </reaction>
</comment>